<protein>
    <submittedName>
        <fullName evidence="1">Uncharacterized protein</fullName>
    </submittedName>
</protein>
<accession>A0ABP7CG70</accession>
<reference evidence="2" key="1">
    <citation type="journal article" date="2019" name="Int. J. Syst. Evol. Microbiol.">
        <title>The Global Catalogue of Microorganisms (GCM) 10K type strain sequencing project: providing services to taxonomists for standard genome sequencing and annotation.</title>
        <authorList>
            <consortium name="The Broad Institute Genomics Platform"/>
            <consortium name="The Broad Institute Genome Sequencing Center for Infectious Disease"/>
            <person name="Wu L."/>
            <person name="Ma J."/>
        </authorList>
    </citation>
    <scope>NUCLEOTIDE SEQUENCE [LARGE SCALE GENOMIC DNA]</scope>
    <source>
        <strain evidence="2">JCM 16548</strain>
    </source>
</reference>
<evidence type="ECO:0000313" key="2">
    <source>
        <dbReference type="Proteomes" id="UP001500051"/>
    </source>
</evidence>
<proteinExistence type="predicted"/>
<gene>
    <name evidence="1" type="ORF">GCM10022204_00930</name>
</gene>
<sequence length="181" mass="20864">MRVRPTRTGRPRFTGVTTYTDRDGRYEFRHPSDWFREDLDDGLDGVIVGPDRDDEATHFAVAVRDLGLDVTAADLPPLREGFEEGISQLADVAVEASSDTTYNDIIKFERTISFTEDGETRRRRIWNMYADRWQFTAVYQGATVEEFRYWLPMGNYCFSAFQLPLALWYATDPSVREQPAG</sequence>
<keyword evidence="2" id="KW-1185">Reference proteome</keyword>
<comment type="caution">
    <text evidence="1">The sequence shown here is derived from an EMBL/GenBank/DDBJ whole genome shotgun (WGS) entry which is preliminary data.</text>
</comment>
<dbReference type="EMBL" id="BAAAYX010000002">
    <property type="protein sequence ID" value="GAA3689946.1"/>
    <property type="molecule type" value="Genomic_DNA"/>
</dbReference>
<organism evidence="1 2">
    <name type="scientific">Microlunatus aurantiacus</name>
    <dbReference type="NCBI Taxonomy" id="446786"/>
    <lineage>
        <taxon>Bacteria</taxon>
        <taxon>Bacillati</taxon>
        <taxon>Actinomycetota</taxon>
        <taxon>Actinomycetes</taxon>
        <taxon>Propionibacteriales</taxon>
        <taxon>Propionibacteriaceae</taxon>
        <taxon>Microlunatus</taxon>
    </lineage>
</organism>
<evidence type="ECO:0000313" key="1">
    <source>
        <dbReference type="EMBL" id="GAA3689946.1"/>
    </source>
</evidence>
<dbReference type="Proteomes" id="UP001500051">
    <property type="component" value="Unassembled WGS sequence"/>
</dbReference>
<dbReference type="RefSeq" id="WP_344810297.1">
    <property type="nucleotide sequence ID" value="NZ_BAAAYX010000002.1"/>
</dbReference>
<name>A0ABP7CG70_9ACTN</name>